<feature type="domain" description="DUF7305" evidence="2">
    <location>
        <begin position="306"/>
        <end position="456"/>
    </location>
</feature>
<sequence>MTRRGARLWVAMVLAACGGSDGDSGGTGTGLSVGTTMMGATVTATGSTGSTSTDVPTTGSTVSGVSESTGTSVTGPTTGEPMTSTDPGTSTSTTGTTSATTGETTGESTSTSGTTGPVDFCAGEGGILLPGDEVTCTGDLGKKTFLFAICSCSGLTANNSLKTDSFDSNDPNMVPMDGGSVGVNGPYSAASMVDIGGSLWVDGKIQTFNAHEVAQQLKCSDDLTAGSPSHVAADLFTEGNLFAQNMTLTIDGDLHIRPNKANNGAKVLGATIKEQVEVKTPCDCEDLIDVPAIVGGYMQANDNDALPIAPDELVGLPQPKSVELPCGRYFFTGIDSNSTLDITLTGRTVIAIAGDVQNAGAFHITLGPEAELDLFIAGNANFNNVATIGDPKRPAATRIYVGGAFKFASNFTLGANLYQPNAVFTANNMSEIWGSLFVGGLQLASPLVVHYDQAILDLEGCDPPGEGCGDCHDCANPTPACTGDGTCGPCMVDDDCCPPLVCDAGVCKAIIPQ</sequence>
<gene>
    <name evidence="3" type="ORF">POL25_01450</name>
</gene>
<feature type="compositionally biased region" description="Low complexity" evidence="1">
    <location>
        <begin position="44"/>
        <end position="116"/>
    </location>
</feature>
<evidence type="ECO:0000313" key="3">
    <source>
        <dbReference type="EMBL" id="MDC0715535.1"/>
    </source>
</evidence>
<name>A0ABT5DQW0_9BACT</name>
<protein>
    <recommendedName>
        <fullName evidence="2">DUF7305 domain-containing protein</fullName>
    </recommendedName>
</protein>
<dbReference type="InterPro" id="IPR055729">
    <property type="entry name" value="DUF7305"/>
</dbReference>
<dbReference type="Proteomes" id="UP001221686">
    <property type="component" value="Unassembled WGS sequence"/>
</dbReference>
<comment type="caution">
    <text evidence="3">The sequence shown here is derived from an EMBL/GenBank/DDBJ whole genome shotgun (WGS) entry which is preliminary data.</text>
</comment>
<keyword evidence="4" id="KW-1185">Reference proteome</keyword>
<evidence type="ECO:0000259" key="2">
    <source>
        <dbReference type="Pfam" id="PF23981"/>
    </source>
</evidence>
<dbReference type="Pfam" id="PF23981">
    <property type="entry name" value="DUF7305"/>
    <property type="match status" value="1"/>
</dbReference>
<evidence type="ECO:0000313" key="4">
    <source>
        <dbReference type="Proteomes" id="UP001221686"/>
    </source>
</evidence>
<proteinExistence type="predicted"/>
<reference evidence="3 4" key="1">
    <citation type="submission" date="2022-11" db="EMBL/GenBank/DDBJ databases">
        <title>Minimal conservation of predation-associated metabolite biosynthetic gene clusters underscores biosynthetic potential of Myxococcota including descriptions for ten novel species: Archangium lansinium sp. nov., Myxococcus landrumus sp. nov., Nannocystis bai.</title>
        <authorList>
            <person name="Ahearne A."/>
            <person name="Stevens C."/>
            <person name="Dowd S."/>
        </authorList>
    </citation>
    <scope>NUCLEOTIDE SEQUENCE [LARGE SCALE GENOMIC DNA]</scope>
    <source>
        <strain evidence="3 4">BB15-2</strain>
    </source>
</reference>
<dbReference type="EMBL" id="JAQNDL010000001">
    <property type="protein sequence ID" value="MDC0715535.1"/>
    <property type="molecule type" value="Genomic_DNA"/>
</dbReference>
<feature type="region of interest" description="Disordered" evidence="1">
    <location>
        <begin position="44"/>
        <end position="117"/>
    </location>
</feature>
<organism evidence="3 4">
    <name type="scientific">Nannocystis bainbridge</name>
    <dbReference type="NCBI Taxonomy" id="2995303"/>
    <lineage>
        <taxon>Bacteria</taxon>
        <taxon>Pseudomonadati</taxon>
        <taxon>Myxococcota</taxon>
        <taxon>Polyangia</taxon>
        <taxon>Nannocystales</taxon>
        <taxon>Nannocystaceae</taxon>
        <taxon>Nannocystis</taxon>
    </lineage>
</organism>
<evidence type="ECO:0000256" key="1">
    <source>
        <dbReference type="SAM" id="MobiDB-lite"/>
    </source>
</evidence>
<accession>A0ABT5DQW0</accession>
<dbReference type="RefSeq" id="WP_272083951.1">
    <property type="nucleotide sequence ID" value="NZ_JAQNDL010000001.1"/>
</dbReference>